<dbReference type="SUPFAM" id="SSF52343">
    <property type="entry name" value="Ferredoxin reductase-like, C-terminal NADP-linked domain"/>
    <property type="match status" value="1"/>
</dbReference>
<keyword evidence="4 10" id="KW-0479">Metal-binding</keyword>
<dbReference type="SUPFAM" id="SSF63380">
    <property type="entry name" value="Riboflavin synthase domain-like"/>
    <property type="match status" value="1"/>
</dbReference>
<dbReference type="InterPro" id="IPR037117">
    <property type="entry name" value="Dihydroorotate_DH_ele_sf"/>
</dbReference>
<evidence type="ECO:0000256" key="4">
    <source>
        <dbReference type="ARBA" id="ARBA00022723"/>
    </source>
</evidence>
<dbReference type="PROSITE" id="PS51384">
    <property type="entry name" value="FAD_FR"/>
    <property type="match status" value="1"/>
</dbReference>
<evidence type="ECO:0000313" key="14">
    <source>
        <dbReference type="Proteomes" id="UP000229805"/>
    </source>
</evidence>
<evidence type="ECO:0000256" key="9">
    <source>
        <dbReference type="ARBA" id="ARBA00034078"/>
    </source>
</evidence>
<dbReference type="AlphaFoldDB" id="A0A2M7UG07"/>
<feature type="region of interest" description="Disordered" evidence="11">
    <location>
        <begin position="105"/>
        <end position="134"/>
    </location>
</feature>
<dbReference type="InterPro" id="IPR039261">
    <property type="entry name" value="FNR_nucleotide-bd"/>
</dbReference>
<organism evidence="13 14">
    <name type="scientific">Candidatus Portnoybacteria bacterium CG_4_10_14_0_2_um_filter_44_20</name>
    <dbReference type="NCBI Taxonomy" id="1974799"/>
    <lineage>
        <taxon>Bacteria</taxon>
        <taxon>Candidatus Portnoyibacteriota</taxon>
    </lineage>
</organism>
<evidence type="ECO:0000256" key="7">
    <source>
        <dbReference type="ARBA" id="ARBA00023004"/>
    </source>
</evidence>
<comment type="cofactor">
    <cofactor evidence="10">
        <name>[2Fe-2S] cluster</name>
        <dbReference type="ChEBI" id="CHEBI:190135"/>
    </cofactor>
    <text evidence="10">Binds 1 [2Fe-2S] cluster per subunit.</text>
</comment>
<dbReference type="PIRSF" id="PIRSF006816">
    <property type="entry name" value="Cyc3_hyd_g"/>
    <property type="match status" value="1"/>
</dbReference>
<dbReference type="GO" id="GO:0050660">
    <property type="term" value="F:flavin adenine dinucleotide binding"/>
    <property type="evidence" value="ECO:0007669"/>
    <property type="project" value="InterPro"/>
</dbReference>
<keyword evidence="5" id="KW-0274">FAD</keyword>
<feature type="binding site" evidence="10">
    <location>
        <position position="308"/>
    </location>
    <ligand>
        <name>[2Fe-2S] cluster</name>
        <dbReference type="ChEBI" id="CHEBI:190135"/>
    </ligand>
</feature>
<evidence type="ECO:0000256" key="2">
    <source>
        <dbReference type="ARBA" id="ARBA00022630"/>
    </source>
</evidence>
<dbReference type="GO" id="GO:0006221">
    <property type="term" value="P:pyrimidine nucleotide biosynthetic process"/>
    <property type="evidence" value="ECO:0007669"/>
    <property type="project" value="InterPro"/>
</dbReference>
<proteinExistence type="predicted"/>
<dbReference type="Gene3D" id="2.40.30.10">
    <property type="entry name" value="Translation factors"/>
    <property type="match status" value="1"/>
</dbReference>
<dbReference type="InterPro" id="IPR050353">
    <property type="entry name" value="PyrK_electron_transfer"/>
</dbReference>
<keyword evidence="7 10" id="KW-0408">Iron</keyword>
<dbReference type="Pfam" id="PF00175">
    <property type="entry name" value="NAD_binding_1"/>
    <property type="match status" value="1"/>
</dbReference>
<evidence type="ECO:0000256" key="11">
    <source>
        <dbReference type="SAM" id="MobiDB-lite"/>
    </source>
</evidence>
<dbReference type="GO" id="GO:0016491">
    <property type="term" value="F:oxidoreductase activity"/>
    <property type="evidence" value="ECO:0007669"/>
    <property type="project" value="InterPro"/>
</dbReference>
<dbReference type="InterPro" id="IPR017938">
    <property type="entry name" value="Riboflavin_synthase-like_b-brl"/>
</dbReference>
<sequence length="326" mass="36633">MINPYQTLTAQITDIKDEVLNMKRFWLKLDEEFDYSPGQIIFLSIPGFGEAAFAPCGKSDDKRTVELCVRHVGKLTGKLHAMKIGESVGIRGPFGHGWPLNNFQNRHPEPFAKSQDKLREGSDGRYEGDSSTLPQNDKKKNILIVVGGMGLVPLRTLLLNREKYLSPETKIQIFYGARTPDDFLFKENFDRWKKEEIDLQLTIDKACLGWNECVGVVTALFDKYPIVENAAAFLCGPPIMYKFILQKLQEKNASGEPSRTASGEPSRTTSGEPSRTISENDIYMSLERRMHCGIGICQHCAIGPFYTCKDGPVFRYADIKNIPGAI</sequence>
<evidence type="ECO:0000256" key="3">
    <source>
        <dbReference type="ARBA" id="ARBA00022714"/>
    </source>
</evidence>
<dbReference type="Gene3D" id="2.10.240.10">
    <property type="entry name" value="Dihydroorotate dehydrogenase, electron transfer subunit"/>
    <property type="match status" value="1"/>
</dbReference>
<dbReference type="PRINTS" id="PR00371">
    <property type="entry name" value="FPNCR"/>
</dbReference>
<comment type="cofactor">
    <cofactor evidence="9">
        <name>[2Fe-2S] cluster</name>
        <dbReference type="ChEBI" id="CHEBI:190135"/>
    </cofactor>
</comment>
<evidence type="ECO:0000256" key="8">
    <source>
        <dbReference type="ARBA" id="ARBA00023014"/>
    </source>
</evidence>
<dbReference type="GO" id="GO:0046872">
    <property type="term" value="F:metal ion binding"/>
    <property type="evidence" value="ECO:0007669"/>
    <property type="project" value="UniProtKB-KW"/>
</dbReference>
<gene>
    <name evidence="13" type="ORF">COY11_03125</name>
</gene>
<evidence type="ECO:0000256" key="10">
    <source>
        <dbReference type="PIRSR" id="PIRSR006816-2"/>
    </source>
</evidence>
<keyword evidence="6" id="KW-0249">Electron transport</keyword>
<dbReference type="InterPro" id="IPR001709">
    <property type="entry name" value="Flavoprot_Pyr_Nucl_cyt_Rdtase"/>
</dbReference>
<evidence type="ECO:0000313" key="13">
    <source>
        <dbReference type="EMBL" id="PIZ70158.1"/>
    </source>
</evidence>
<evidence type="ECO:0000256" key="5">
    <source>
        <dbReference type="ARBA" id="ARBA00022827"/>
    </source>
</evidence>
<dbReference type="InterPro" id="IPR001433">
    <property type="entry name" value="OxRdtase_FAD/NAD-bd"/>
</dbReference>
<feature type="region of interest" description="Disordered" evidence="11">
    <location>
        <begin position="254"/>
        <end position="276"/>
    </location>
</feature>
<dbReference type="EMBL" id="PFOG01000122">
    <property type="protein sequence ID" value="PIZ70158.1"/>
    <property type="molecule type" value="Genomic_DNA"/>
</dbReference>
<dbReference type="Pfam" id="PF10418">
    <property type="entry name" value="DHODB_Fe-S_bind"/>
    <property type="match status" value="1"/>
</dbReference>
<reference evidence="14" key="1">
    <citation type="submission" date="2017-09" db="EMBL/GenBank/DDBJ databases">
        <title>Depth-based differentiation of microbial function through sediment-hosted aquifers and enrichment of novel symbionts in the deep terrestrial subsurface.</title>
        <authorList>
            <person name="Probst A.J."/>
            <person name="Ladd B."/>
            <person name="Jarett J.K."/>
            <person name="Geller-Mcgrath D.E."/>
            <person name="Sieber C.M.K."/>
            <person name="Emerson J.B."/>
            <person name="Anantharaman K."/>
            <person name="Thomas B.C."/>
            <person name="Malmstrom R."/>
            <person name="Stieglmeier M."/>
            <person name="Klingl A."/>
            <person name="Woyke T."/>
            <person name="Ryan C.M."/>
            <person name="Banfield J.F."/>
        </authorList>
    </citation>
    <scope>NUCLEOTIDE SEQUENCE [LARGE SCALE GENOMIC DNA]</scope>
</reference>
<dbReference type="Proteomes" id="UP000229805">
    <property type="component" value="Unassembled WGS sequence"/>
</dbReference>
<evidence type="ECO:0000259" key="12">
    <source>
        <dbReference type="PROSITE" id="PS51384"/>
    </source>
</evidence>
<dbReference type="InterPro" id="IPR017927">
    <property type="entry name" value="FAD-bd_FR_type"/>
</dbReference>
<dbReference type="CDD" id="cd06221">
    <property type="entry name" value="sulfite_reductase_like"/>
    <property type="match status" value="1"/>
</dbReference>
<dbReference type="PANTHER" id="PTHR43513">
    <property type="entry name" value="DIHYDROOROTATE DEHYDROGENASE B (NAD(+)), ELECTRON TRANSFER SUBUNIT"/>
    <property type="match status" value="1"/>
</dbReference>
<feature type="compositionally biased region" description="Basic and acidic residues" evidence="11">
    <location>
        <begin position="106"/>
        <end position="128"/>
    </location>
</feature>
<protein>
    <recommendedName>
        <fullName evidence="12">FAD-binding FR-type domain-containing protein</fullName>
    </recommendedName>
</protein>
<name>A0A2M7UG07_9BACT</name>
<keyword evidence="8 10" id="KW-0411">Iron-sulfur</keyword>
<keyword evidence="3 10" id="KW-0001">2Fe-2S</keyword>
<keyword evidence="1" id="KW-0813">Transport</keyword>
<evidence type="ECO:0000256" key="1">
    <source>
        <dbReference type="ARBA" id="ARBA00022448"/>
    </source>
</evidence>
<dbReference type="InterPro" id="IPR012165">
    <property type="entry name" value="Cyt_c3_hydrogenase_gsu"/>
</dbReference>
<dbReference type="Gene3D" id="3.40.50.80">
    <property type="entry name" value="Nucleotide-binding domain of ferredoxin-NADP reductase (FNR) module"/>
    <property type="match status" value="1"/>
</dbReference>
<keyword evidence="2" id="KW-0285">Flavoprotein</keyword>
<dbReference type="GO" id="GO:0051537">
    <property type="term" value="F:2 iron, 2 sulfur cluster binding"/>
    <property type="evidence" value="ECO:0007669"/>
    <property type="project" value="UniProtKB-KW"/>
</dbReference>
<feature type="binding site" evidence="10">
    <location>
        <position position="297"/>
    </location>
    <ligand>
        <name>[2Fe-2S] cluster</name>
        <dbReference type="ChEBI" id="CHEBI:190135"/>
    </ligand>
</feature>
<feature type="binding site" evidence="10">
    <location>
        <position position="292"/>
    </location>
    <ligand>
        <name>[2Fe-2S] cluster</name>
        <dbReference type="ChEBI" id="CHEBI:190135"/>
    </ligand>
</feature>
<feature type="binding site" evidence="10">
    <location>
        <position position="300"/>
    </location>
    <ligand>
        <name>[2Fe-2S] cluster</name>
        <dbReference type="ChEBI" id="CHEBI:190135"/>
    </ligand>
</feature>
<comment type="caution">
    <text evidence="13">The sequence shown here is derived from an EMBL/GenBank/DDBJ whole genome shotgun (WGS) entry which is preliminary data.</text>
</comment>
<dbReference type="Pfam" id="PF00970">
    <property type="entry name" value="FAD_binding_6"/>
    <property type="match status" value="1"/>
</dbReference>
<feature type="domain" description="FAD-binding FR-type" evidence="12">
    <location>
        <begin position="5"/>
        <end position="100"/>
    </location>
</feature>
<evidence type="ECO:0000256" key="6">
    <source>
        <dbReference type="ARBA" id="ARBA00022982"/>
    </source>
</evidence>
<dbReference type="InterPro" id="IPR019480">
    <property type="entry name" value="Dihydroorotate_DH_Fe-S-bd"/>
</dbReference>
<accession>A0A2M7UG07</accession>
<dbReference type="InterPro" id="IPR008333">
    <property type="entry name" value="Cbr1-like_FAD-bd_dom"/>
</dbReference>